<reference evidence="2 3" key="1">
    <citation type="submission" date="2023-03" db="EMBL/GenBank/DDBJ databases">
        <title>High recombination rates correlate with genetic variation in Cardiocondyla obscurior ants.</title>
        <authorList>
            <person name="Errbii M."/>
        </authorList>
    </citation>
    <scope>NUCLEOTIDE SEQUENCE [LARGE SCALE GENOMIC DNA]</scope>
    <source>
        <strain evidence="2">Alpha-2009</strain>
        <tissue evidence="2">Whole body</tissue>
    </source>
</reference>
<name>A0AAW2G929_9HYME</name>
<keyword evidence="3" id="KW-1185">Reference proteome</keyword>
<dbReference type="AlphaFoldDB" id="A0AAW2G929"/>
<gene>
    <name evidence="2" type="ORF">PUN28_007429</name>
</gene>
<feature type="region of interest" description="Disordered" evidence="1">
    <location>
        <begin position="131"/>
        <end position="154"/>
    </location>
</feature>
<organism evidence="2 3">
    <name type="scientific">Cardiocondyla obscurior</name>
    <dbReference type="NCBI Taxonomy" id="286306"/>
    <lineage>
        <taxon>Eukaryota</taxon>
        <taxon>Metazoa</taxon>
        <taxon>Ecdysozoa</taxon>
        <taxon>Arthropoda</taxon>
        <taxon>Hexapoda</taxon>
        <taxon>Insecta</taxon>
        <taxon>Pterygota</taxon>
        <taxon>Neoptera</taxon>
        <taxon>Endopterygota</taxon>
        <taxon>Hymenoptera</taxon>
        <taxon>Apocrita</taxon>
        <taxon>Aculeata</taxon>
        <taxon>Formicoidea</taxon>
        <taxon>Formicidae</taxon>
        <taxon>Myrmicinae</taxon>
        <taxon>Cardiocondyla</taxon>
    </lineage>
</organism>
<sequence>MLPSRTKALAITVTYYRTDFSNCHSSRRARYHRVNTELKAYTVARIVKRFDKTSDALTTIAVHAFVRRSPLFYYILISGRAPLCRQGEGNNDNKFIFITSHAATRGTRQCSLIPLFTTAYNSTLLLQPPAPPPARLPRLPSPPSPPPLPPSSPFATARVFLLVPPERK</sequence>
<feature type="compositionally biased region" description="Pro residues" evidence="1">
    <location>
        <begin position="131"/>
        <end position="152"/>
    </location>
</feature>
<protein>
    <submittedName>
        <fullName evidence="2">Uncharacterized protein</fullName>
    </submittedName>
</protein>
<evidence type="ECO:0000256" key="1">
    <source>
        <dbReference type="SAM" id="MobiDB-lite"/>
    </source>
</evidence>
<evidence type="ECO:0000313" key="3">
    <source>
        <dbReference type="Proteomes" id="UP001430953"/>
    </source>
</evidence>
<comment type="caution">
    <text evidence="2">The sequence shown here is derived from an EMBL/GenBank/DDBJ whole genome shotgun (WGS) entry which is preliminary data.</text>
</comment>
<accession>A0AAW2G929</accession>
<proteinExistence type="predicted"/>
<dbReference type="Proteomes" id="UP001430953">
    <property type="component" value="Unassembled WGS sequence"/>
</dbReference>
<evidence type="ECO:0000313" key="2">
    <source>
        <dbReference type="EMBL" id="KAL0122727.1"/>
    </source>
</evidence>
<dbReference type="EMBL" id="JADYXP020000006">
    <property type="protein sequence ID" value="KAL0122727.1"/>
    <property type="molecule type" value="Genomic_DNA"/>
</dbReference>